<dbReference type="CDD" id="cd00086">
    <property type="entry name" value="homeodomain"/>
    <property type="match status" value="1"/>
</dbReference>
<dbReference type="InterPro" id="IPR013847">
    <property type="entry name" value="POU"/>
</dbReference>
<dbReference type="InterPro" id="IPR050255">
    <property type="entry name" value="POU_domain_TF"/>
</dbReference>
<protein>
    <recommendedName>
        <fullName evidence="14">POU domain protein</fullName>
    </recommendedName>
</protein>
<dbReference type="PANTHER" id="PTHR11636">
    <property type="entry name" value="POU DOMAIN"/>
    <property type="match status" value="1"/>
</dbReference>
<evidence type="ECO:0000256" key="5">
    <source>
        <dbReference type="ARBA" id="ARBA00022473"/>
    </source>
</evidence>
<dbReference type="PROSITE" id="PS00465">
    <property type="entry name" value="POU_2"/>
    <property type="match status" value="1"/>
</dbReference>
<dbReference type="SMART" id="SM00352">
    <property type="entry name" value="POU"/>
    <property type="match status" value="1"/>
</dbReference>
<dbReference type="Pfam" id="PF00046">
    <property type="entry name" value="Homeodomain"/>
    <property type="match status" value="1"/>
</dbReference>
<evidence type="ECO:0000259" key="16">
    <source>
        <dbReference type="PROSITE" id="PS50071"/>
    </source>
</evidence>
<reference evidence="19" key="1">
    <citation type="submission" date="2025-08" db="UniProtKB">
        <authorList>
            <consortium name="RefSeq"/>
        </authorList>
    </citation>
    <scope>IDENTIFICATION</scope>
</reference>
<dbReference type="Proteomes" id="UP000515161">
    <property type="component" value="Unplaced"/>
</dbReference>
<sequence>MADGGAASQDESSGPGIQINGFDFQRQAMPLTNAHAQALLQQAAAHLNSNFHNNYFIQIPMPAQRLKTHSQSKSEDPSALPTSVQQSGLPQTQLMLAGAQIAGLTLTPAQQQMLIQQAQAQLLAAAMQQSANQQNCTTGASISAQAATPITQLSQPIQIASLQPQNLSMPQFVLLQPGHPIATQLQPTQFIISQPPHTQQGLMQAQSLLNQLPQSQANLLTTQPSITLTTQPATPTRTTAATPILSLPHSQTTPKRMDTPTLEEPSDLEELEQFAKTFKQRRIKLGFTQGDVGLAMGKLYGNDFSQTTISRFEALNLSFKNMCKLKPLLEKWLNDAVCAENLTSDQSLSSPNALGSPGMGIEGINRRRKKRTSIETNIRVALENSFLEQNQKPTSEEITMIADQLNMEKEVIRVWFCNRRQKEKRINPPSSGMGGGAIKTLFTPSSPMVASTASLVNSPSINTSTTLTVSPMMPLTSTSVANLSFTGTNTASVISTAPIFTTACSPSLSPSPTTIQSMKAESKGHTIIQAPTSIASLGGGQLMVSASSLSAALQQAQLPSSFAAMAAAAAGLNPGLMASSQFAPGGALLSLTSGGLGGALNPALMSNSTLATIQGVYQSLASSQIPITSLDGSNLLFANTSGGTPLFLNPQNLSLLTSNPVSLMPGVGGLQLTSDPHLQASVAAVPVQNSTITAASKAQ</sequence>
<dbReference type="GeneID" id="117544534"/>
<dbReference type="FunFam" id="1.10.260.40:FF:000001">
    <property type="entry name" value="POU domain protein"/>
    <property type="match status" value="1"/>
</dbReference>
<feature type="region of interest" description="Disordered" evidence="15">
    <location>
        <begin position="346"/>
        <end position="368"/>
    </location>
</feature>
<evidence type="ECO:0000313" key="19">
    <source>
        <dbReference type="RefSeq" id="XP_034069549.1"/>
    </source>
</evidence>
<dbReference type="SMART" id="SM00389">
    <property type="entry name" value="HOX"/>
    <property type="match status" value="1"/>
</dbReference>
<dbReference type="InterPro" id="IPR045703">
    <property type="entry name" value="POU2F1_C"/>
</dbReference>
<feature type="region of interest" description="Disordered" evidence="15">
    <location>
        <begin position="66"/>
        <end position="85"/>
    </location>
</feature>
<organism evidence="18 19">
    <name type="scientific">Gymnodraco acuticeps</name>
    <name type="common">Antarctic dragonfish</name>
    <dbReference type="NCBI Taxonomy" id="8218"/>
    <lineage>
        <taxon>Eukaryota</taxon>
        <taxon>Metazoa</taxon>
        <taxon>Chordata</taxon>
        <taxon>Craniata</taxon>
        <taxon>Vertebrata</taxon>
        <taxon>Euteleostomi</taxon>
        <taxon>Actinopterygii</taxon>
        <taxon>Neopterygii</taxon>
        <taxon>Teleostei</taxon>
        <taxon>Neoteleostei</taxon>
        <taxon>Acanthomorphata</taxon>
        <taxon>Eupercaria</taxon>
        <taxon>Perciformes</taxon>
        <taxon>Notothenioidei</taxon>
        <taxon>Bathydraconidae</taxon>
        <taxon>Gymnodraco</taxon>
    </lineage>
</organism>
<dbReference type="PRINTS" id="PR00029">
    <property type="entry name" value="OCTAMER"/>
</dbReference>
<evidence type="ECO:0000259" key="17">
    <source>
        <dbReference type="PROSITE" id="PS51179"/>
    </source>
</evidence>
<evidence type="ECO:0000313" key="18">
    <source>
        <dbReference type="Proteomes" id="UP000515161"/>
    </source>
</evidence>
<dbReference type="GO" id="GO:0005634">
    <property type="term" value="C:nucleus"/>
    <property type="evidence" value="ECO:0007669"/>
    <property type="project" value="UniProtKB-SubCell"/>
</dbReference>
<gene>
    <name evidence="19" type="primary">pou2f1b</name>
</gene>
<keyword evidence="5" id="KW-0217">Developmental protein</keyword>
<comment type="subcellular location">
    <subcellularLocation>
        <location evidence="2 12 13">Nucleus</location>
    </subcellularLocation>
</comment>
<dbReference type="PANTHER" id="PTHR11636:SF47">
    <property type="entry name" value="POU DOMAIN, CLASS 2, TRANSCRIPTION FACTOR 1"/>
    <property type="match status" value="1"/>
</dbReference>
<dbReference type="Pfam" id="PF00157">
    <property type="entry name" value="Pou"/>
    <property type="match status" value="1"/>
</dbReference>
<dbReference type="Gene3D" id="1.10.260.40">
    <property type="entry name" value="lambda repressor-like DNA-binding domains"/>
    <property type="match status" value="1"/>
</dbReference>
<evidence type="ECO:0000256" key="13">
    <source>
        <dbReference type="RuleBase" id="RU000682"/>
    </source>
</evidence>
<evidence type="ECO:0000256" key="11">
    <source>
        <dbReference type="ARBA" id="ARBA00023242"/>
    </source>
</evidence>
<dbReference type="Gene3D" id="1.10.10.60">
    <property type="entry name" value="Homeodomain-like"/>
    <property type="match status" value="1"/>
</dbReference>
<evidence type="ECO:0000256" key="1">
    <source>
        <dbReference type="ARBA" id="ARBA00003263"/>
    </source>
</evidence>
<name>A0A6P8TYR6_GYMAC</name>
<comment type="function">
    <text evidence="1">Sequence-specific transcription factor which is part of a developmental regulatory system that provides cells with specific positional identities on the anterior-posterior axis.</text>
</comment>
<dbReference type="GO" id="GO:0000978">
    <property type="term" value="F:RNA polymerase II cis-regulatory region sequence-specific DNA binding"/>
    <property type="evidence" value="ECO:0007669"/>
    <property type="project" value="TreeGrafter"/>
</dbReference>
<dbReference type="InterPro" id="IPR000972">
    <property type="entry name" value="TF_octamer"/>
</dbReference>
<evidence type="ECO:0000256" key="10">
    <source>
        <dbReference type="ARBA" id="ARBA00023163"/>
    </source>
</evidence>
<comment type="similarity">
    <text evidence="3">Belongs to the POU transcription factor family. Class-2 subfamily.</text>
</comment>
<dbReference type="InterPro" id="IPR000327">
    <property type="entry name" value="POU_dom"/>
</dbReference>
<evidence type="ECO:0000256" key="12">
    <source>
        <dbReference type="PROSITE-ProRule" id="PRU00108"/>
    </source>
</evidence>
<dbReference type="InterPro" id="IPR001356">
    <property type="entry name" value="HD"/>
</dbReference>
<dbReference type="RefSeq" id="XP_034069549.1">
    <property type="nucleotide sequence ID" value="XM_034213658.1"/>
</dbReference>
<proteinExistence type="inferred from homology"/>
<evidence type="ECO:0000256" key="8">
    <source>
        <dbReference type="ARBA" id="ARBA00023155"/>
    </source>
</evidence>
<comment type="similarity">
    <text evidence="4">Belongs to the POU transcription factor family. Class-3 subfamily.</text>
</comment>
<dbReference type="PROSITE" id="PS50071">
    <property type="entry name" value="HOMEOBOX_2"/>
    <property type="match status" value="1"/>
</dbReference>
<dbReference type="CTD" id="323702"/>
<evidence type="ECO:0000256" key="7">
    <source>
        <dbReference type="ARBA" id="ARBA00023125"/>
    </source>
</evidence>
<dbReference type="InterPro" id="IPR017970">
    <property type="entry name" value="Homeobox_CS"/>
</dbReference>
<evidence type="ECO:0000256" key="4">
    <source>
        <dbReference type="ARBA" id="ARBA00010250"/>
    </source>
</evidence>
<dbReference type="SUPFAM" id="SSF46689">
    <property type="entry name" value="Homeodomain-like"/>
    <property type="match status" value="1"/>
</dbReference>
<keyword evidence="7 12" id="KW-0238">DNA-binding</keyword>
<feature type="DNA-binding region" description="Homeobox" evidence="12">
    <location>
        <begin position="367"/>
        <end position="427"/>
    </location>
</feature>
<dbReference type="PROSITE" id="PS51179">
    <property type="entry name" value="POU_3"/>
    <property type="match status" value="1"/>
</dbReference>
<feature type="domain" description="POU-specific" evidence="17">
    <location>
        <begin position="263"/>
        <end position="337"/>
    </location>
</feature>
<dbReference type="Pfam" id="PF19536">
    <property type="entry name" value="POU2F1_C"/>
    <property type="match status" value="1"/>
</dbReference>
<keyword evidence="8 12" id="KW-0371">Homeobox</keyword>
<dbReference type="GO" id="GO:0000981">
    <property type="term" value="F:DNA-binding transcription factor activity, RNA polymerase II-specific"/>
    <property type="evidence" value="ECO:0007669"/>
    <property type="project" value="InterPro"/>
</dbReference>
<evidence type="ECO:0000256" key="3">
    <source>
        <dbReference type="ARBA" id="ARBA00008879"/>
    </source>
</evidence>
<dbReference type="InterPro" id="IPR009057">
    <property type="entry name" value="Homeodomain-like_sf"/>
</dbReference>
<keyword evidence="10 14" id="KW-0804">Transcription</keyword>
<evidence type="ECO:0000256" key="15">
    <source>
        <dbReference type="SAM" id="MobiDB-lite"/>
    </source>
</evidence>
<keyword evidence="9" id="KW-0010">Activator</keyword>
<dbReference type="AlphaFoldDB" id="A0A6P8TYR6"/>
<dbReference type="PROSITE" id="PS00027">
    <property type="entry name" value="HOMEOBOX_1"/>
    <property type="match status" value="1"/>
</dbReference>
<evidence type="ECO:0000256" key="2">
    <source>
        <dbReference type="ARBA" id="ARBA00004123"/>
    </source>
</evidence>
<feature type="domain" description="Homeobox" evidence="16">
    <location>
        <begin position="365"/>
        <end position="426"/>
    </location>
</feature>
<dbReference type="PRINTS" id="PR00028">
    <property type="entry name" value="POUDOMAIN"/>
</dbReference>
<evidence type="ECO:0000256" key="14">
    <source>
        <dbReference type="RuleBase" id="RU361194"/>
    </source>
</evidence>
<feature type="region of interest" description="Disordered" evidence="15">
    <location>
        <begin position="1"/>
        <end position="20"/>
    </location>
</feature>
<dbReference type="InterPro" id="IPR010982">
    <property type="entry name" value="Lambda_DNA-bd_dom_sf"/>
</dbReference>
<evidence type="ECO:0000256" key="6">
    <source>
        <dbReference type="ARBA" id="ARBA00023015"/>
    </source>
</evidence>
<accession>A0A6P8TYR6</accession>
<dbReference type="SUPFAM" id="SSF47413">
    <property type="entry name" value="lambda repressor-like DNA-binding domains"/>
    <property type="match status" value="1"/>
</dbReference>
<keyword evidence="18" id="KW-1185">Reference proteome</keyword>
<keyword evidence="11 12" id="KW-0539">Nucleus</keyword>
<dbReference type="PROSITE" id="PS00035">
    <property type="entry name" value="POU_1"/>
    <property type="match status" value="1"/>
</dbReference>
<keyword evidence="6" id="KW-0805">Transcription regulation</keyword>
<evidence type="ECO:0000256" key="9">
    <source>
        <dbReference type="ARBA" id="ARBA00023159"/>
    </source>
</evidence>
<dbReference type="FunFam" id="1.10.10.60:FF:000005">
    <property type="entry name" value="POU domain protein"/>
    <property type="match status" value="1"/>
</dbReference>